<evidence type="ECO:0000256" key="5">
    <source>
        <dbReference type="ARBA" id="ARBA00022679"/>
    </source>
</evidence>
<protein>
    <recommendedName>
        <fullName evidence="3">histidine kinase</fullName>
        <ecNumber evidence="3">2.7.13.3</ecNumber>
    </recommendedName>
</protein>
<keyword evidence="6 11" id="KW-0812">Transmembrane</keyword>
<dbReference type="InterPro" id="IPR036890">
    <property type="entry name" value="HATPase_C_sf"/>
</dbReference>
<evidence type="ECO:0000313" key="14">
    <source>
        <dbReference type="EMBL" id="MEX0386573.1"/>
    </source>
</evidence>
<dbReference type="PANTHER" id="PTHR45436">
    <property type="entry name" value="SENSOR HISTIDINE KINASE YKOH"/>
    <property type="match status" value="1"/>
</dbReference>
<dbReference type="InterPro" id="IPR003594">
    <property type="entry name" value="HATPase_dom"/>
</dbReference>
<dbReference type="Pfam" id="PF02518">
    <property type="entry name" value="HATPase_c"/>
    <property type="match status" value="1"/>
</dbReference>
<sequence length="465" mass="49161">MTRSSLRLRLALAGAVAICLSLALAGWGLTLLFSAHVERRAVGELETHLDQVLGALERGASGALILGNQPADPRFRQPYGGLYWQIDTAGETLRSRSLWDWQLTLPALSPTDGLAVLHDLRAPDGRRLLGVERSVVLPPSLGGETITLLLAMDRDALSAATRGFAEDLLPYLALLAVALIAAGWLQLRIGLRPLGELGRRLSAIRTGDAERLGENLPSEVSPLASDFDALLAAREAEMQAARQRAGDLAHGLKTPLQALLGESQRLRQAGHEQTAESIEQIVGSMRQHVDRELTRTRVASRAGGACSDVAAVAAQVIDVISRTPAGARLDWDTSMTGDGGPGPTAGTPIQAALDPADLAEALGTLVENAARYASRRVEITARINDAALIEMGVRDDGPGLPESALTGLLDRGARLDERGGNTGLGLAICREIAEGAGGGLTLENAHPGLRARLTLPAVRQARRQR</sequence>
<comment type="catalytic activity">
    <reaction evidence="1">
        <text>ATP + protein L-histidine = ADP + protein N-phospho-L-histidine.</text>
        <dbReference type="EC" id="2.7.13.3"/>
    </reaction>
</comment>
<evidence type="ECO:0000256" key="3">
    <source>
        <dbReference type="ARBA" id="ARBA00012438"/>
    </source>
</evidence>
<reference evidence="14 15" key="1">
    <citation type="submission" date="2024-02" db="EMBL/GenBank/DDBJ databases">
        <title>New especies of Spiribacter isolated from saline water.</title>
        <authorList>
            <person name="Leon M.J."/>
            <person name="De La Haba R."/>
            <person name="Sanchez-Porro C."/>
            <person name="Ventosa A."/>
        </authorList>
    </citation>
    <scope>NUCLEOTIDE SEQUENCE [LARGE SCALE GENOMIC DNA]</scope>
    <source>
        <strain evidence="15">ag22IC4-227</strain>
    </source>
</reference>
<dbReference type="SMART" id="SM00387">
    <property type="entry name" value="HATPase_c"/>
    <property type="match status" value="1"/>
</dbReference>
<dbReference type="PROSITE" id="PS50109">
    <property type="entry name" value="HIS_KIN"/>
    <property type="match status" value="1"/>
</dbReference>
<comment type="subcellular location">
    <subcellularLocation>
        <location evidence="2">Membrane</location>
    </subcellularLocation>
</comment>
<evidence type="ECO:0000256" key="10">
    <source>
        <dbReference type="ARBA" id="ARBA00023136"/>
    </source>
</evidence>
<keyword evidence="10 11" id="KW-0472">Membrane</keyword>
<dbReference type="GO" id="GO:0016301">
    <property type="term" value="F:kinase activity"/>
    <property type="evidence" value="ECO:0007669"/>
    <property type="project" value="UniProtKB-KW"/>
</dbReference>
<dbReference type="Proteomes" id="UP001556653">
    <property type="component" value="Unassembled WGS sequence"/>
</dbReference>
<name>A0ABV3SAS4_9GAMM</name>
<dbReference type="InterPro" id="IPR003661">
    <property type="entry name" value="HisK_dim/P_dom"/>
</dbReference>
<dbReference type="InterPro" id="IPR005467">
    <property type="entry name" value="His_kinase_dom"/>
</dbReference>
<proteinExistence type="predicted"/>
<dbReference type="PROSITE" id="PS50885">
    <property type="entry name" value="HAMP"/>
    <property type="match status" value="1"/>
</dbReference>
<organism evidence="14 15">
    <name type="scientific">Spiribacter onubensis</name>
    <dbReference type="NCBI Taxonomy" id="3122420"/>
    <lineage>
        <taxon>Bacteria</taxon>
        <taxon>Pseudomonadati</taxon>
        <taxon>Pseudomonadota</taxon>
        <taxon>Gammaproteobacteria</taxon>
        <taxon>Chromatiales</taxon>
        <taxon>Ectothiorhodospiraceae</taxon>
        <taxon>Spiribacter</taxon>
    </lineage>
</organism>
<dbReference type="Gene3D" id="3.30.565.10">
    <property type="entry name" value="Histidine kinase-like ATPase, C-terminal domain"/>
    <property type="match status" value="1"/>
</dbReference>
<feature type="domain" description="Histidine kinase" evidence="12">
    <location>
        <begin position="247"/>
        <end position="459"/>
    </location>
</feature>
<dbReference type="EC" id="2.7.13.3" evidence="3"/>
<evidence type="ECO:0000256" key="8">
    <source>
        <dbReference type="ARBA" id="ARBA00022989"/>
    </source>
</evidence>
<evidence type="ECO:0000256" key="1">
    <source>
        <dbReference type="ARBA" id="ARBA00000085"/>
    </source>
</evidence>
<keyword evidence="9" id="KW-0902">Two-component regulatory system</keyword>
<keyword evidence="4" id="KW-0597">Phosphoprotein</keyword>
<feature type="transmembrane region" description="Helical" evidence="11">
    <location>
        <begin position="168"/>
        <end position="191"/>
    </location>
</feature>
<evidence type="ECO:0000313" key="15">
    <source>
        <dbReference type="Proteomes" id="UP001556653"/>
    </source>
</evidence>
<dbReference type="InterPro" id="IPR004358">
    <property type="entry name" value="Sig_transdc_His_kin-like_C"/>
</dbReference>
<keyword evidence="8 11" id="KW-1133">Transmembrane helix</keyword>
<evidence type="ECO:0000256" key="9">
    <source>
        <dbReference type="ARBA" id="ARBA00023012"/>
    </source>
</evidence>
<dbReference type="SUPFAM" id="SSF55874">
    <property type="entry name" value="ATPase domain of HSP90 chaperone/DNA topoisomerase II/histidine kinase"/>
    <property type="match status" value="1"/>
</dbReference>
<evidence type="ECO:0000259" key="13">
    <source>
        <dbReference type="PROSITE" id="PS50885"/>
    </source>
</evidence>
<evidence type="ECO:0000256" key="2">
    <source>
        <dbReference type="ARBA" id="ARBA00004370"/>
    </source>
</evidence>
<dbReference type="PRINTS" id="PR00344">
    <property type="entry name" value="BCTRLSENSOR"/>
</dbReference>
<dbReference type="CDD" id="cd00082">
    <property type="entry name" value="HisKA"/>
    <property type="match status" value="1"/>
</dbReference>
<gene>
    <name evidence="14" type="ORF">V6X64_06170</name>
</gene>
<accession>A0ABV3SAS4</accession>
<dbReference type="InterPro" id="IPR036097">
    <property type="entry name" value="HisK_dim/P_sf"/>
</dbReference>
<evidence type="ECO:0000256" key="4">
    <source>
        <dbReference type="ARBA" id="ARBA00022553"/>
    </source>
</evidence>
<dbReference type="PANTHER" id="PTHR45436:SF5">
    <property type="entry name" value="SENSOR HISTIDINE KINASE TRCS"/>
    <property type="match status" value="1"/>
</dbReference>
<dbReference type="InterPro" id="IPR003660">
    <property type="entry name" value="HAMP_dom"/>
</dbReference>
<evidence type="ECO:0000259" key="12">
    <source>
        <dbReference type="PROSITE" id="PS50109"/>
    </source>
</evidence>
<dbReference type="InterPro" id="IPR050428">
    <property type="entry name" value="TCS_sensor_his_kinase"/>
</dbReference>
<dbReference type="EMBL" id="JBAKFJ010000001">
    <property type="protein sequence ID" value="MEX0386573.1"/>
    <property type="molecule type" value="Genomic_DNA"/>
</dbReference>
<keyword evidence="5" id="KW-0808">Transferase</keyword>
<evidence type="ECO:0000256" key="6">
    <source>
        <dbReference type="ARBA" id="ARBA00022692"/>
    </source>
</evidence>
<evidence type="ECO:0000256" key="11">
    <source>
        <dbReference type="SAM" id="Phobius"/>
    </source>
</evidence>
<comment type="caution">
    <text evidence="14">The sequence shown here is derived from an EMBL/GenBank/DDBJ whole genome shotgun (WGS) entry which is preliminary data.</text>
</comment>
<feature type="domain" description="HAMP" evidence="13">
    <location>
        <begin position="188"/>
        <end position="239"/>
    </location>
</feature>
<keyword evidence="15" id="KW-1185">Reference proteome</keyword>
<keyword evidence="7 14" id="KW-0418">Kinase</keyword>
<dbReference type="SUPFAM" id="SSF47384">
    <property type="entry name" value="Homodimeric domain of signal transducing histidine kinase"/>
    <property type="match status" value="1"/>
</dbReference>
<evidence type="ECO:0000256" key="7">
    <source>
        <dbReference type="ARBA" id="ARBA00022777"/>
    </source>
</evidence>
<dbReference type="RefSeq" id="WP_367967040.1">
    <property type="nucleotide sequence ID" value="NZ_JBAKFJ010000001.1"/>
</dbReference>
<dbReference type="Gene3D" id="1.10.287.130">
    <property type="match status" value="1"/>
</dbReference>